<evidence type="ECO:0000313" key="4">
    <source>
        <dbReference type="Proteomes" id="UP001575105"/>
    </source>
</evidence>
<feature type="region of interest" description="Disordered" evidence="1">
    <location>
        <begin position="1"/>
        <end position="23"/>
    </location>
</feature>
<dbReference type="Proteomes" id="UP001575105">
    <property type="component" value="Unassembled WGS sequence"/>
</dbReference>
<evidence type="ECO:0008006" key="5">
    <source>
        <dbReference type="Google" id="ProtNLM"/>
    </source>
</evidence>
<keyword evidence="2" id="KW-1133">Transmembrane helix</keyword>
<dbReference type="EMBL" id="JBGUBD010000008">
    <property type="protein sequence ID" value="MFA9479414.1"/>
    <property type="molecule type" value="Genomic_DNA"/>
</dbReference>
<keyword evidence="2" id="KW-0812">Transmembrane</keyword>
<keyword evidence="4" id="KW-1185">Reference proteome</keyword>
<comment type="caution">
    <text evidence="3">The sequence shown here is derived from an EMBL/GenBank/DDBJ whole genome shotgun (WGS) entry which is preliminary data.</text>
</comment>
<feature type="compositionally biased region" description="Basic and acidic residues" evidence="1">
    <location>
        <begin position="1"/>
        <end position="10"/>
    </location>
</feature>
<keyword evidence="2" id="KW-0472">Membrane</keyword>
<proteinExistence type="predicted"/>
<evidence type="ECO:0000256" key="2">
    <source>
        <dbReference type="SAM" id="Phobius"/>
    </source>
</evidence>
<evidence type="ECO:0000313" key="3">
    <source>
        <dbReference type="EMBL" id="MFA9479414.1"/>
    </source>
</evidence>
<accession>A0ABV4U9D5</accession>
<protein>
    <recommendedName>
        <fullName evidence="5">DUF4179 domain-containing protein</fullName>
    </recommendedName>
</protein>
<evidence type="ECO:0000256" key="1">
    <source>
        <dbReference type="SAM" id="MobiDB-lite"/>
    </source>
</evidence>
<name>A0ABV4U9D5_9BACT</name>
<dbReference type="RefSeq" id="WP_425346333.1">
    <property type="nucleotide sequence ID" value="NZ_JBGUBD010000008.1"/>
</dbReference>
<organism evidence="3 4">
    <name type="scientific">Natronomicrosphaera hydrolytica</name>
    <dbReference type="NCBI Taxonomy" id="3242702"/>
    <lineage>
        <taxon>Bacteria</taxon>
        <taxon>Pseudomonadati</taxon>
        <taxon>Planctomycetota</taxon>
        <taxon>Phycisphaerae</taxon>
        <taxon>Phycisphaerales</taxon>
        <taxon>Phycisphaeraceae</taxon>
        <taxon>Natronomicrosphaera</taxon>
    </lineage>
</organism>
<sequence length="405" mass="45548">MKSDDERQLQRDLAGLDQPTPDDTFVEGLRNRLQAAHARRRPRGLRWPQRLLPWTAGGALAAAVLLTATLWLSSDMGFADVQQSLRNVTTAQFQARFVVDRTDGWPDDMLLLNVWFDVYAGARSRADLLGQPVLETITRWDDQVWVINHLRGQTTSWSHGQEVDRWVRELDPATLIRQLRDTPGVVAHEREPQTLYGQRTRHFELTGEALDLQPGASLDLWVDARTSLPLRVEFTLPEAPQGRLRLVVDDFQWNESMPVEWFLPPATMEQVDSLEALLPEVNTVSVIDTLRRFSDRTGGYYPGHAMAEPMLALLMMQLHAGPQTSREDVALLEDLLAAGVFLVEQVRRGAEPVYAGRSINARDADEPLLTWTPAPGQQRVVYGDLRVETIDEAGDEGASATVHID</sequence>
<reference evidence="3 4" key="1">
    <citation type="submission" date="2024-08" db="EMBL/GenBank/DDBJ databases">
        <title>Whole-genome sequencing of halo(alkali)philic microorganisms from hypersaline lakes.</title>
        <authorList>
            <person name="Sorokin D.Y."/>
            <person name="Merkel A.Y."/>
            <person name="Messina E."/>
            <person name="Yakimov M."/>
        </authorList>
    </citation>
    <scope>NUCLEOTIDE SEQUENCE [LARGE SCALE GENOMIC DNA]</scope>
    <source>
        <strain evidence="3 4">AB-hyl4</strain>
    </source>
</reference>
<feature type="transmembrane region" description="Helical" evidence="2">
    <location>
        <begin position="51"/>
        <end position="72"/>
    </location>
</feature>
<gene>
    <name evidence="3" type="ORF">ACERK3_14080</name>
</gene>